<dbReference type="PANTHER" id="PTHR12131">
    <property type="entry name" value="ATP-DEPENDENT RNA AND DNA HELICASE"/>
    <property type="match status" value="1"/>
</dbReference>
<feature type="domain" description="Helicase ATP-binding" evidence="9">
    <location>
        <begin position="97"/>
        <end position="253"/>
    </location>
</feature>
<dbReference type="PIRSF" id="PIRSF005198">
    <property type="entry name" value="Antiviral_helicase_SKI2"/>
    <property type="match status" value="1"/>
</dbReference>
<evidence type="ECO:0000256" key="6">
    <source>
        <dbReference type="ARBA" id="ARBA00023242"/>
    </source>
</evidence>
<dbReference type="InterPro" id="IPR011545">
    <property type="entry name" value="DEAD/DEAH_box_helicase_dom"/>
</dbReference>
<feature type="compositionally biased region" description="Basic and acidic residues" evidence="8">
    <location>
        <begin position="1"/>
        <end position="19"/>
    </location>
</feature>
<dbReference type="Pfam" id="PF13234">
    <property type="entry name" value="MTR4_beta-barrel"/>
    <property type="match status" value="1"/>
</dbReference>
<comment type="similarity">
    <text evidence="7">Belongs to the DExH box helicase family. SKI2 subfamily.</text>
</comment>
<dbReference type="Pfam" id="PF00270">
    <property type="entry name" value="DEAD"/>
    <property type="match status" value="1"/>
</dbReference>
<reference evidence="11" key="5">
    <citation type="journal article" date="2021" name="G3 (Bethesda)">
        <title>Aegilops tauschii genome assembly Aet v5.0 features greater sequence contiguity and improved annotation.</title>
        <authorList>
            <person name="Wang L."/>
            <person name="Zhu T."/>
            <person name="Rodriguez J.C."/>
            <person name="Deal K.R."/>
            <person name="Dubcovsky J."/>
            <person name="McGuire P.E."/>
            <person name="Lux T."/>
            <person name="Spannagl M."/>
            <person name="Mayer K.F.X."/>
            <person name="Baldrich P."/>
            <person name="Meyers B.C."/>
            <person name="Huo N."/>
            <person name="Gu Y.Q."/>
            <person name="Zhou H."/>
            <person name="Devos K.M."/>
            <person name="Bennetzen J.L."/>
            <person name="Unver T."/>
            <person name="Budak H."/>
            <person name="Gulick P.J."/>
            <person name="Galiba G."/>
            <person name="Kalapos B."/>
            <person name="Nelson D.R."/>
            <person name="Li P."/>
            <person name="You F.M."/>
            <person name="Luo M.C."/>
            <person name="Dvorak J."/>
        </authorList>
    </citation>
    <scope>NUCLEOTIDE SEQUENCE [LARGE SCALE GENOMIC DNA]</scope>
    <source>
        <strain evidence="11">cv. AL8/78</strain>
    </source>
</reference>
<dbReference type="STRING" id="200361.A0A453QAV8"/>
<dbReference type="InterPro" id="IPR016438">
    <property type="entry name" value="SKI2-like"/>
</dbReference>
<dbReference type="InterPro" id="IPR027417">
    <property type="entry name" value="P-loop_NTPase"/>
</dbReference>
<dbReference type="PROSITE" id="PS51192">
    <property type="entry name" value="HELICASE_ATP_BIND_1"/>
    <property type="match status" value="1"/>
</dbReference>
<evidence type="ECO:0000256" key="7">
    <source>
        <dbReference type="ARBA" id="ARBA00061045"/>
    </source>
</evidence>
<dbReference type="FunFam" id="2.40.30.300:FF:000003">
    <property type="entry name" value="DEAD-box family ATP dependent helicase"/>
    <property type="match status" value="1"/>
</dbReference>
<feature type="region of interest" description="Disordered" evidence="8">
    <location>
        <begin position="1"/>
        <end position="46"/>
    </location>
</feature>
<evidence type="ECO:0000256" key="1">
    <source>
        <dbReference type="ARBA" id="ARBA00004123"/>
    </source>
</evidence>
<dbReference type="InterPro" id="IPR048392">
    <property type="entry name" value="MTR4-like_stalk"/>
</dbReference>
<dbReference type="Gramene" id="AET7Gv20021500.2">
    <property type="protein sequence ID" value="AET7Gv20021500.2"/>
    <property type="gene ID" value="AET7Gv20021500"/>
</dbReference>
<dbReference type="GO" id="GO:0005634">
    <property type="term" value="C:nucleus"/>
    <property type="evidence" value="ECO:0007669"/>
    <property type="project" value="UniProtKB-SubCell"/>
</dbReference>
<dbReference type="GO" id="GO:0000460">
    <property type="term" value="P:maturation of 5.8S rRNA"/>
    <property type="evidence" value="ECO:0007669"/>
    <property type="project" value="TreeGrafter"/>
</dbReference>
<comment type="subcellular location">
    <subcellularLocation>
        <location evidence="1">Nucleus</location>
    </subcellularLocation>
</comment>
<evidence type="ECO:0000256" key="4">
    <source>
        <dbReference type="ARBA" id="ARBA00022806"/>
    </source>
</evidence>
<dbReference type="Proteomes" id="UP000015105">
    <property type="component" value="Chromosome 7D"/>
</dbReference>
<keyword evidence="2" id="KW-0547">Nucleotide-binding</keyword>
<dbReference type="InterPro" id="IPR012961">
    <property type="entry name" value="Ski2/MTR4_C"/>
</dbReference>
<dbReference type="Gene3D" id="1.10.3380.30">
    <property type="match status" value="1"/>
</dbReference>
<dbReference type="Pfam" id="PF08148">
    <property type="entry name" value="DSHCT"/>
    <property type="match status" value="1"/>
</dbReference>
<feature type="domain" description="Helicase C-terminal" evidence="10">
    <location>
        <begin position="329"/>
        <end position="531"/>
    </location>
</feature>
<evidence type="ECO:0000256" key="2">
    <source>
        <dbReference type="ARBA" id="ARBA00022741"/>
    </source>
</evidence>
<dbReference type="Pfam" id="PF21408">
    <property type="entry name" value="MTR4-like_stalk"/>
    <property type="match status" value="1"/>
</dbReference>
<dbReference type="InterPro" id="IPR025696">
    <property type="entry name" value="Beta-barrel_MTR4"/>
</dbReference>
<reference evidence="12" key="2">
    <citation type="journal article" date="2017" name="Nat. Plants">
        <title>The Aegilops tauschii genome reveals multiple impacts of transposons.</title>
        <authorList>
            <person name="Zhao G."/>
            <person name="Zou C."/>
            <person name="Li K."/>
            <person name="Wang K."/>
            <person name="Li T."/>
            <person name="Gao L."/>
            <person name="Zhang X."/>
            <person name="Wang H."/>
            <person name="Yang Z."/>
            <person name="Liu X."/>
            <person name="Jiang W."/>
            <person name="Mao L."/>
            <person name="Kong X."/>
            <person name="Jiao Y."/>
            <person name="Jia J."/>
        </authorList>
    </citation>
    <scope>NUCLEOTIDE SEQUENCE [LARGE SCALE GENOMIC DNA]</scope>
    <source>
        <strain evidence="12">cv. AL8/78</strain>
    </source>
</reference>
<evidence type="ECO:0008006" key="13">
    <source>
        <dbReference type="Google" id="ProtNLM"/>
    </source>
</evidence>
<dbReference type="SUPFAM" id="SSF52540">
    <property type="entry name" value="P-loop containing nucleoside triphosphate hydrolases"/>
    <property type="match status" value="1"/>
</dbReference>
<dbReference type="Gene3D" id="2.40.30.300">
    <property type="match status" value="1"/>
</dbReference>
<evidence type="ECO:0000313" key="11">
    <source>
        <dbReference type="EnsemblPlants" id="AET7Gv20021500.2"/>
    </source>
</evidence>
<keyword evidence="6" id="KW-0539">Nucleus</keyword>
<dbReference type="GO" id="GO:0003724">
    <property type="term" value="F:RNA helicase activity"/>
    <property type="evidence" value="ECO:0007669"/>
    <property type="project" value="InterPro"/>
</dbReference>
<sequence length="1006" mass="113638">AAATDARRAMEATLKRKAAEAPADGPDPPLKAPRADAAPAPPPPAAAERVACLHDVSYPEGYDASASGPRVVAGGGEGAAPAKTFPFPLDPFQSEAIRCLDNGESVMVSAHTSAGKTVVALYAIAMSLRNQQRVIYTSPIKALSNQKYREFKEEFSDVGLMTGDVTIEPNASCLVMTTEIWRSMQYKGSEVMREVAWVIFDEVHYMRDRERGVVWEESIVMAPKNSRFVFLSATVPNAKEFADWVAKVHKQPCHIVYTDYRPTPLQHYVFPAGGDGLYLVVDENGKFREDSFQKSLNVLAPATGSDKKRENGKRQKGLVSAGKTNEESDIFKMVKMIIQRQYDPVILFSFSKRECEFLAMQMAKMDLNGDDEKVNIETIFWSAMDLLSDDDKKLPQVSNMLPLLKRGIGVHHSGLLPILKEVIEILFQEGLIKCLFATETFSIGLNMPAKTVVFTNVRKFDGDRFRWLSSGEYIQMSGRAGRRGIDQRGICILMVDEKMEPSTAKMMLKGGADSLNSAFHLSYNMLLNQLRSEDGDPEKLLRHSFYQFQADRALPDLEKQVRELEIERSSMVIEDEESVKDYYDLLQQYRTLKKDVRDIVLSPKYVLPFLQSGRLVRVQYSTDESTFSIDENVSWGIIINFEKVKTNAEERRPEDCDYTVDVLTRCSVIKDISGKKTMKVIPLKSRGEPVVISLPLSQIDGLSSVRMYIPKDLLPVEARENTLRKVDEVLSRFAKDGVPLLDPEEDMEVKSSSYRKAARRIEALESLFEKHDIRNAPHIQQKLKLLHAKQEIKAKIKSIKKTMRASTALAFKDELKARKRVLRRLGYITSEDVVEIKGKVACEISSADELTLTELMFSGTLKDATVEQMVALLSCFVWQEKLQDAPKPREELDLLFYQLQETARRVANLQLECKIQIDVESFVNSFRPDVMEAVYSWARGSKFHQIMEMTQVFEGSLIRAIRRLEEVLQQLILASQSIGETQLEAKLEEAVSKIKRDIVFAASLYL</sequence>
<dbReference type="FunFam" id="3.40.50.300:FF:000141">
    <property type="entry name" value="ATP-dependent RNA helicase DOB1"/>
    <property type="match status" value="1"/>
</dbReference>
<dbReference type="AlphaFoldDB" id="A0A453QAV8"/>
<dbReference type="GO" id="GO:0003723">
    <property type="term" value="F:RNA binding"/>
    <property type="evidence" value="ECO:0007669"/>
    <property type="project" value="InterPro"/>
</dbReference>
<accession>A0A453QAV8</accession>
<keyword evidence="5" id="KW-0067">ATP-binding</keyword>
<keyword evidence="12" id="KW-1185">Reference proteome</keyword>
<dbReference type="EnsemblPlants" id="AET7Gv20021500.2">
    <property type="protein sequence ID" value="AET7Gv20021500.2"/>
    <property type="gene ID" value="AET7Gv20021500"/>
</dbReference>
<dbReference type="SMART" id="SM01142">
    <property type="entry name" value="DSHCT"/>
    <property type="match status" value="1"/>
</dbReference>
<dbReference type="SMART" id="SM00490">
    <property type="entry name" value="HELICc"/>
    <property type="match status" value="1"/>
</dbReference>
<protein>
    <recommendedName>
        <fullName evidence="13">Helicase ATP-binding domain-containing protein</fullName>
    </recommendedName>
</protein>
<keyword evidence="3" id="KW-0378">Hydrolase</keyword>
<dbReference type="FunFam" id="1.10.3380.30:FF:000009">
    <property type="entry name" value="DExH-box ATP-dependent RNA helicase DExH9"/>
    <property type="match status" value="1"/>
</dbReference>
<dbReference type="SMART" id="SM00487">
    <property type="entry name" value="DEXDc"/>
    <property type="match status" value="1"/>
</dbReference>
<dbReference type="FunFam" id="3.40.50.300:FF:000083">
    <property type="entry name" value="ATP-dependent RNA helicase DOB1"/>
    <property type="match status" value="1"/>
</dbReference>
<evidence type="ECO:0000259" key="9">
    <source>
        <dbReference type="PROSITE" id="PS51192"/>
    </source>
</evidence>
<reference evidence="11" key="3">
    <citation type="journal article" date="2017" name="Nature">
        <title>Genome sequence of the progenitor of the wheat D genome Aegilops tauschii.</title>
        <authorList>
            <person name="Luo M.C."/>
            <person name="Gu Y.Q."/>
            <person name="Puiu D."/>
            <person name="Wang H."/>
            <person name="Twardziok S.O."/>
            <person name="Deal K.R."/>
            <person name="Huo N."/>
            <person name="Zhu T."/>
            <person name="Wang L."/>
            <person name="Wang Y."/>
            <person name="McGuire P.E."/>
            <person name="Liu S."/>
            <person name="Long H."/>
            <person name="Ramasamy R.K."/>
            <person name="Rodriguez J.C."/>
            <person name="Van S.L."/>
            <person name="Yuan L."/>
            <person name="Wang Z."/>
            <person name="Xia Z."/>
            <person name="Xiao L."/>
            <person name="Anderson O.D."/>
            <person name="Ouyang S."/>
            <person name="Liang Y."/>
            <person name="Zimin A.V."/>
            <person name="Pertea G."/>
            <person name="Qi P."/>
            <person name="Bennetzen J.L."/>
            <person name="Dai X."/>
            <person name="Dawson M.W."/>
            <person name="Muller H.G."/>
            <person name="Kugler K."/>
            <person name="Rivarola-Duarte L."/>
            <person name="Spannagl M."/>
            <person name="Mayer K.F.X."/>
            <person name="Lu F.H."/>
            <person name="Bevan M.W."/>
            <person name="Leroy P."/>
            <person name="Li P."/>
            <person name="You F.M."/>
            <person name="Sun Q."/>
            <person name="Liu Z."/>
            <person name="Lyons E."/>
            <person name="Wicker T."/>
            <person name="Salzberg S.L."/>
            <person name="Devos K.M."/>
            <person name="Dvorak J."/>
        </authorList>
    </citation>
    <scope>NUCLEOTIDE SEQUENCE [LARGE SCALE GENOMIC DNA]</scope>
    <source>
        <strain evidence="11">cv. AL8/78</strain>
    </source>
</reference>
<dbReference type="InterPro" id="IPR001650">
    <property type="entry name" value="Helicase_C-like"/>
</dbReference>
<organism evidence="11 12">
    <name type="scientific">Aegilops tauschii subsp. strangulata</name>
    <name type="common">Goatgrass</name>
    <dbReference type="NCBI Taxonomy" id="200361"/>
    <lineage>
        <taxon>Eukaryota</taxon>
        <taxon>Viridiplantae</taxon>
        <taxon>Streptophyta</taxon>
        <taxon>Embryophyta</taxon>
        <taxon>Tracheophyta</taxon>
        <taxon>Spermatophyta</taxon>
        <taxon>Magnoliopsida</taxon>
        <taxon>Liliopsida</taxon>
        <taxon>Poales</taxon>
        <taxon>Poaceae</taxon>
        <taxon>BOP clade</taxon>
        <taxon>Pooideae</taxon>
        <taxon>Triticodae</taxon>
        <taxon>Triticeae</taxon>
        <taxon>Triticinae</taxon>
        <taxon>Aegilops</taxon>
    </lineage>
</organism>
<dbReference type="Pfam" id="PF00271">
    <property type="entry name" value="Helicase_C"/>
    <property type="match status" value="1"/>
</dbReference>
<evidence type="ECO:0000256" key="3">
    <source>
        <dbReference type="ARBA" id="ARBA00022801"/>
    </source>
</evidence>
<evidence type="ECO:0000256" key="5">
    <source>
        <dbReference type="ARBA" id="ARBA00022840"/>
    </source>
</evidence>
<dbReference type="CDD" id="cd18795">
    <property type="entry name" value="SF2_C_Ski2"/>
    <property type="match status" value="1"/>
</dbReference>
<proteinExistence type="inferred from homology"/>
<evidence type="ECO:0000259" key="10">
    <source>
        <dbReference type="PROSITE" id="PS51194"/>
    </source>
</evidence>
<dbReference type="GO" id="GO:0005524">
    <property type="term" value="F:ATP binding"/>
    <property type="evidence" value="ECO:0007669"/>
    <property type="project" value="UniProtKB-KW"/>
</dbReference>
<dbReference type="GO" id="GO:0016787">
    <property type="term" value="F:hydrolase activity"/>
    <property type="evidence" value="ECO:0007669"/>
    <property type="project" value="UniProtKB-KW"/>
</dbReference>
<evidence type="ECO:0000256" key="8">
    <source>
        <dbReference type="SAM" id="MobiDB-lite"/>
    </source>
</evidence>
<name>A0A453QAV8_AEGTS</name>
<dbReference type="GO" id="GO:0006401">
    <property type="term" value="P:RNA catabolic process"/>
    <property type="evidence" value="ECO:0007669"/>
    <property type="project" value="InterPro"/>
</dbReference>
<reference evidence="12" key="1">
    <citation type="journal article" date="2014" name="Science">
        <title>Ancient hybridizations among the ancestral genomes of bread wheat.</title>
        <authorList>
            <consortium name="International Wheat Genome Sequencing Consortium,"/>
            <person name="Marcussen T."/>
            <person name="Sandve S.R."/>
            <person name="Heier L."/>
            <person name="Spannagl M."/>
            <person name="Pfeifer M."/>
            <person name="Jakobsen K.S."/>
            <person name="Wulff B.B."/>
            <person name="Steuernagel B."/>
            <person name="Mayer K.F."/>
            <person name="Olsen O.A."/>
        </authorList>
    </citation>
    <scope>NUCLEOTIDE SEQUENCE [LARGE SCALE GENOMIC DNA]</scope>
    <source>
        <strain evidence="12">cv. AL8/78</strain>
    </source>
</reference>
<evidence type="ECO:0000313" key="12">
    <source>
        <dbReference type="Proteomes" id="UP000015105"/>
    </source>
</evidence>
<dbReference type="InterPro" id="IPR014001">
    <property type="entry name" value="Helicase_ATP-bd"/>
</dbReference>
<dbReference type="PANTHER" id="PTHR12131:SF25">
    <property type="entry name" value="DEXH-BOX ATP-DEPENDENT RNA HELICASE DEXH9"/>
    <property type="match status" value="1"/>
</dbReference>
<keyword evidence="4" id="KW-0347">Helicase</keyword>
<dbReference type="PROSITE" id="PS51194">
    <property type="entry name" value="HELICASE_CTER"/>
    <property type="match status" value="1"/>
</dbReference>
<dbReference type="Gene3D" id="3.40.50.300">
    <property type="entry name" value="P-loop containing nucleotide triphosphate hydrolases"/>
    <property type="match status" value="2"/>
</dbReference>
<reference evidence="11" key="4">
    <citation type="submission" date="2019-03" db="UniProtKB">
        <authorList>
            <consortium name="EnsemblPlants"/>
        </authorList>
    </citation>
    <scope>IDENTIFICATION</scope>
</reference>
<dbReference type="InterPro" id="IPR050699">
    <property type="entry name" value="RNA-DNA_Helicase"/>
</dbReference>